<reference evidence="9 10" key="1">
    <citation type="journal article" date="2023" name="IMA Fungus">
        <title>Comparative genomic study of the Penicillium genus elucidates a diverse pangenome and 15 lateral gene transfer events.</title>
        <authorList>
            <person name="Petersen C."/>
            <person name="Sorensen T."/>
            <person name="Nielsen M.R."/>
            <person name="Sondergaard T.E."/>
            <person name="Sorensen J.L."/>
            <person name="Fitzpatrick D.A."/>
            <person name="Frisvad J.C."/>
            <person name="Nielsen K.L."/>
        </authorList>
    </citation>
    <scope>NUCLEOTIDE SEQUENCE [LARGE SCALE GENOMIC DNA]</scope>
    <source>
        <strain evidence="9 10">IBT 29057</strain>
    </source>
</reference>
<dbReference type="FunFam" id="3.20.20.70:FF:000132">
    <property type="entry name" value="FMN dependent dehydrogenase"/>
    <property type="match status" value="1"/>
</dbReference>
<comment type="cofactor">
    <cofactor evidence="1">
        <name>FMN</name>
        <dbReference type="ChEBI" id="CHEBI:58210"/>
    </cofactor>
</comment>
<evidence type="ECO:0000256" key="5">
    <source>
        <dbReference type="ARBA" id="ARBA00024042"/>
    </source>
</evidence>
<keyword evidence="2 7" id="KW-0285">Flavoprotein</keyword>
<feature type="binding site" evidence="7">
    <location>
        <position position="265"/>
    </location>
    <ligand>
        <name>FMN</name>
        <dbReference type="ChEBI" id="CHEBI:58210"/>
    </ligand>
</feature>
<dbReference type="InterPro" id="IPR037396">
    <property type="entry name" value="FMN_HAD"/>
</dbReference>
<dbReference type="GO" id="GO:0016491">
    <property type="term" value="F:oxidoreductase activity"/>
    <property type="evidence" value="ECO:0007669"/>
    <property type="project" value="UniProtKB-KW"/>
</dbReference>
<proteinExistence type="inferred from homology"/>
<dbReference type="Pfam" id="PF01070">
    <property type="entry name" value="FMN_dh"/>
    <property type="match status" value="1"/>
</dbReference>
<feature type="binding site" evidence="7">
    <location>
        <begin position="101"/>
        <end position="103"/>
    </location>
    <ligand>
        <name>FMN</name>
        <dbReference type="ChEBI" id="CHEBI:58210"/>
    </ligand>
</feature>
<feature type="binding site" evidence="7">
    <location>
        <begin position="320"/>
        <end position="324"/>
    </location>
    <ligand>
        <name>FMN</name>
        <dbReference type="ChEBI" id="CHEBI:58210"/>
    </ligand>
</feature>
<keyword evidence="4" id="KW-0560">Oxidoreductase</keyword>
<feature type="binding site" evidence="7">
    <location>
        <position position="287"/>
    </location>
    <ligand>
        <name>FMN</name>
        <dbReference type="ChEBI" id="CHEBI:58210"/>
    </ligand>
</feature>
<gene>
    <name evidence="9" type="ORF">N7450_006098</name>
</gene>
<dbReference type="InterPro" id="IPR013785">
    <property type="entry name" value="Aldolase_TIM"/>
</dbReference>
<evidence type="ECO:0000256" key="7">
    <source>
        <dbReference type="PIRSR" id="PIRSR000138-2"/>
    </source>
</evidence>
<name>A0AAD6GTP8_9EURO</name>
<keyword evidence="10" id="KW-1185">Reference proteome</keyword>
<evidence type="ECO:0000313" key="10">
    <source>
        <dbReference type="Proteomes" id="UP001216150"/>
    </source>
</evidence>
<feature type="binding site" evidence="7">
    <location>
        <position position="130"/>
    </location>
    <ligand>
        <name>FMN</name>
        <dbReference type="ChEBI" id="CHEBI:58210"/>
    </ligand>
</feature>
<accession>A0AAD6GTP8</accession>
<dbReference type="PIRSF" id="PIRSF000138">
    <property type="entry name" value="Al-hdrx_acd_dh"/>
    <property type="match status" value="1"/>
</dbReference>
<comment type="caution">
    <text evidence="9">The sequence shown here is derived from an EMBL/GenBank/DDBJ whole genome shotgun (WGS) entry which is preliminary data.</text>
</comment>
<dbReference type="PROSITE" id="PS00557">
    <property type="entry name" value="FMN_HYDROXY_ACID_DH_1"/>
    <property type="match status" value="1"/>
</dbReference>
<feature type="binding site" evidence="7">
    <location>
        <begin position="343"/>
        <end position="344"/>
    </location>
    <ligand>
        <name>FMN</name>
        <dbReference type="ChEBI" id="CHEBI:58210"/>
    </ligand>
</feature>
<keyword evidence="3 7" id="KW-0288">FMN</keyword>
<evidence type="ECO:0000256" key="1">
    <source>
        <dbReference type="ARBA" id="ARBA00001917"/>
    </source>
</evidence>
<evidence type="ECO:0000313" key="9">
    <source>
        <dbReference type="EMBL" id="KAJ5586311.1"/>
    </source>
</evidence>
<dbReference type="PROSITE" id="PS51349">
    <property type="entry name" value="FMN_HYDROXY_ACID_DH_2"/>
    <property type="match status" value="1"/>
</dbReference>
<feature type="active site" description="Proton acceptor" evidence="6">
    <location>
        <position position="289"/>
    </location>
</feature>
<comment type="similarity">
    <text evidence="5">Belongs to the FMN-dependent alpha-hydroxy acid dehydrogenase family.</text>
</comment>
<evidence type="ECO:0000256" key="6">
    <source>
        <dbReference type="PIRSR" id="PIRSR000138-1"/>
    </source>
</evidence>
<dbReference type="InterPro" id="IPR000262">
    <property type="entry name" value="FMN-dep_DH"/>
</dbReference>
<feature type="binding site" evidence="7">
    <location>
        <position position="292"/>
    </location>
    <ligand>
        <name>glyoxylate</name>
        <dbReference type="ChEBI" id="CHEBI:36655"/>
    </ligand>
</feature>
<dbReference type="Proteomes" id="UP001216150">
    <property type="component" value="Unassembled WGS sequence"/>
</dbReference>
<evidence type="ECO:0000259" key="8">
    <source>
        <dbReference type="PROSITE" id="PS51349"/>
    </source>
</evidence>
<feature type="domain" description="FMN hydroxy acid dehydrogenase" evidence="8">
    <location>
        <begin position="22"/>
        <end position="394"/>
    </location>
</feature>
<evidence type="ECO:0000256" key="4">
    <source>
        <dbReference type="ARBA" id="ARBA00023002"/>
    </source>
</evidence>
<dbReference type="InterPro" id="IPR012133">
    <property type="entry name" value="Alpha-hydoxy_acid_DH_FMN"/>
</dbReference>
<evidence type="ECO:0000256" key="3">
    <source>
        <dbReference type="ARBA" id="ARBA00022643"/>
    </source>
</evidence>
<sequence length="402" mass="44104">MPPVNFGSYQTKIYHDGTNLNRLPAITTNPTLLEKHAREVLSSRAYSYIAGGAGEKSTMEANRLAFRQWKLVPRVMRPMDDQSISVNLFGQEYKSPLIVGPVGVQGLFHRDKETGVAQVCSELDVPYTLSTASSSSIEDVAAANQDGHRWFQLYWVHDEEILLSLLKRAKENGFTVLVVSLDTWTLGWRPTDLDQGYFPFYAGIGNDVGFSDPVFRAKHEKKGGKIEDDIIGAANAWVSELDDRPHTWEQVEFLRKHWQGPIVLKGIQHADDARRALETGCEGLVVSNHGGRQVDGAIGSLDALPDIVDAVGDKMTVMFDSGVRTGADVIKALCLGAKAVLVGRPVIYGLAIGGKEGAKSVIECLLADLWQGMGLAGMRTVADCNRDCMRRISYPGDLKTML</sequence>
<dbReference type="PANTHER" id="PTHR10578:SF86">
    <property type="entry name" value="DEPENDENT DEHYDROGENASE, PUTATIVE (AFU_ORTHOLOGUE AFUA_6G02720)-RELATED"/>
    <property type="match status" value="1"/>
</dbReference>
<feature type="binding site" evidence="7">
    <location>
        <position position="154"/>
    </location>
    <ligand>
        <name>glyoxylate</name>
        <dbReference type="ChEBI" id="CHEBI:36655"/>
    </ligand>
</feature>
<evidence type="ECO:0000256" key="2">
    <source>
        <dbReference type="ARBA" id="ARBA00022630"/>
    </source>
</evidence>
<dbReference type="CDD" id="cd03332">
    <property type="entry name" value="LMO_FMN"/>
    <property type="match status" value="1"/>
</dbReference>
<dbReference type="InterPro" id="IPR037350">
    <property type="entry name" value="LMO_FMN"/>
</dbReference>
<dbReference type="AlphaFoldDB" id="A0AAD6GTP8"/>
<feature type="binding site" evidence="7">
    <location>
        <position position="189"/>
    </location>
    <ligand>
        <name>glyoxylate</name>
        <dbReference type="ChEBI" id="CHEBI:36655"/>
    </ligand>
</feature>
<dbReference type="PANTHER" id="PTHR10578">
    <property type="entry name" value="S -2-HYDROXY-ACID OXIDASE-RELATED"/>
    <property type="match status" value="1"/>
</dbReference>
<dbReference type="Gene3D" id="3.20.20.70">
    <property type="entry name" value="Aldolase class I"/>
    <property type="match status" value="1"/>
</dbReference>
<dbReference type="EMBL" id="JAQJAC010000004">
    <property type="protein sequence ID" value="KAJ5586311.1"/>
    <property type="molecule type" value="Genomic_DNA"/>
</dbReference>
<feature type="binding site" evidence="7">
    <location>
        <position position="48"/>
    </location>
    <ligand>
        <name>glyoxylate</name>
        <dbReference type="ChEBI" id="CHEBI:36655"/>
    </ligand>
</feature>
<protein>
    <recommendedName>
        <fullName evidence="8">FMN hydroxy acid dehydrogenase domain-containing protein</fullName>
    </recommendedName>
</protein>
<dbReference type="SUPFAM" id="SSF51395">
    <property type="entry name" value="FMN-linked oxidoreductases"/>
    <property type="match status" value="1"/>
</dbReference>
<feature type="binding site" evidence="7">
    <location>
        <position position="152"/>
    </location>
    <ligand>
        <name>FMN</name>
        <dbReference type="ChEBI" id="CHEBI:58210"/>
    </ligand>
</feature>
<organism evidence="9 10">
    <name type="scientific">Penicillium hetheringtonii</name>
    <dbReference type="NCBI Taxonomy" id="911720"/>
    <lineage>
        <taxon>Eukaryota</taxon>
        <taxon>Fungi</taxon>
        <taxon>Dikarya</taxon>
        <taxon>Ascomycota</taxon>
        <taxon>Pezizomycotina</taxon>
        <taxon>Eurotiomycetes</taxon>
        <taxon>Eurotiomycetidae</taxon>
        <taxon>Eurotiales</taxon>
        <taxon>Aspergillaceae</taxon>
        <taxon>Penicillium</taxon>
    </lineage>
</organism>
<feature type="binding site" evidence="7">
    <location>
        <position position="289"/>
    </location>
    <ligand>
        <name>glyoxylate</name>
        <dbReference type="ChEBI" id="CHEBI:36655"/>
    </ligand>
</feature>
<dbReference type="InterPro" id="IPR008259">
    <property type="entry name" value="FMN_hydac_DH_AS"/>
</dbReference>
<dbReference type="GO" id="GO:0010181">
    <property type="term" value="F:FMN binding"/>
    <property type="evidence" value="ECO:0007669"/>
    <property type="project" value="InterPro"/>
</dbReference>